<evidence type="ECO:0000256" key="13">
    <source>
        <dbReference type="PIRSR" id="PIRSR602401-1"/>
    </source>
</evidence>
<keyword evidence="7 13" id="KW-0479">Metal-binding</keyword>
<dbReference type="Proteomes" id="UP000218334">
    <property type="component" value="Unassembled WGS sequence"/>
</dbReference>
<dbReference type="Gene3D" id="1.10.630.10">
    <property type="entry name" value="Cytochrome P450"/>
    <property type="match status" value="1"/>
</dbReference>
<dbReference type="PRINTS" id="PR00385">
    <property type="entry name" value="P450"/>
</dbReference>
<comment type="cofactor">
    <cofactor evidence="1 13">
        <name>heme</name>
        <dbReference type="ChEBI" id="CHEBI:30413"/>
    </cofactor>
</comment>
<evidence type="ECO:0000256" key="12">
    <source>
        <dbReference type="ARBA" id="ARBA00023136"/>
    </source>
</evidence>
<dbReference type="PANTHER" id="PTHR24305:SF166">
    <property type="entry name" value="CYTOCHROME P450 12A4, MITOCHONDRIAL-RELATED"/>
    <property type="match status" value="1"/>
</dbReference>
<reference evidence="16" key="1">
    <citation type="journal article" date="2017" name="Nat. Ecol. Evol.">
        <title>Genome expansion and lineage-specific genetic innovations in the forest pathogenic fungi Armillaria.</title>
        <authorList>
            <person name="Sipos G."/>
            <person name="Prasanna A.N."/>
            <person name="Walter M.C."/>
            <person name="O'Connor E."/>
            <person name="Balint B."/>
            <person name="Krizsan K."/>
            <person name="Kiss B."/>
            <person name="Hess J."/>
            <person name="Varga T."/>
            <person name="Slot J."/>
            <person name="Riley R."/>
            <person name="Boka B."/>
            <person name="Rigling D."/>
            <person name="Barry K."/>
            <person name="Lee J."/>
            <person name="Mihaltcheva S."/>
            <person name="LaButti K."/>
            <person name="Lipzen A."/>
            <person name="Waldron R."/>
            <person name="Moloney N.M."/>
            <person name="Sperisen C."/>
            <person name="Kredics L."/>
            <person name="Vagvoelgyi C."/>
            <person name="Patrignani A."/>
            <person name="Fitzpatrick D."/>
            <person name="Nagy I."/>
            <person name="Doyle S."/>
            <person name="Anderson J.B."/>
            <person name="Grigoriev I.V."/>
            <person name="Gueldener U."/>
            <person name="Muensterkoetter M."/>
            <person name="Nagy L.G."/>
        </authorList>
    </citation>
    <scope>NUCLEOTIDE SEQUENCE [LARGE SCALE GENOMIC DNA]</scope>
    <source>
        <strain evidence="16">28-4</strain>
    </source>
</reference>
<evidence type="ECO:0000256" key="6">
    <source>
        <dbReference type="ARBA" id="ARBA00022692"/>
    </source>
</evidence>
<gene>
    <name evidence="15" type="ORF">ARMSODRAFT_1019870</name>
</gene>
<dbReference type="GO" id="GO:0005506">
    <property type="term" value="F:iron ion binding"/>
    <property type="evidence" value="ECO:0007669"/>
    <property type="project" value="InterPro"/>
</dbReference>
<keyword evidence="6" id="KW-0812">Transmembrane</keyword>
<dbReference type="GO" id="GO:0016705">
    <property type="term" value="F:oxidoreductase activity, acting on paired donors, with incorporation or reduction of molecular oxygen"/>
    <property type="evidence" value="ECO:0007669"/>
    <property type="project" value="InterPro"/>
</dbReference>
<comment type="subcellular location">
    <subcellularLocation>
        <location evidence="2">Membrane</location>
    </subcellularLocation>
</comment>
<keyword evidence="9 14" id="KW-0560">Oxidoreductase</keyword>
<keyword evidence="16" id="KW-1185">Reference proteome</keyword>
<dbReference type="PANTHER" id="PTHR24305">
    <property type="entry name" value="CYTOCHROME P450"/>
    <property type="match status" value="1"/>
</dbReference>
<evidence type="ECO:0000256" key="5">
    <source>
        <dbReference type="ARBA" id="ARBA00022617"/>
    </source>
</evidence>
<dbReference type="InterPro" id="IPR001128">
    <property type="entry name" value="Cyt_P450"/>
</dbReference>
<keyword evidence="5 13" id="KW-0349">Heme</keyword>
<keyword evidence="12" id="KW-0472">Membrane</keyword>
<keyword evidence="8" id="KW-1133">Transmembrane helix</keyword>
<dbReference type="PRINTS" id="PR00463">
    <property type="entry name" value="EP450I"/>
</dbReference>
<dbReference type="GO" id="GO:0004497">
    <property type="term" value="F:monooxygenase activity"/>
    <property type="evidence" value="ECO:0007669"/>
    <property type="project" value="UniProtKB-KW"/>
</dbReference>
<evidence type="ECO:0000313" key="16">
    <source>
        <dbReference type="Proteomes" id="UP000218334"/>
    </source>
</evidence>
<evidence type="ECO:0000313" key="15">
    <source>
        <dbReference type="EMBL" id="PBK68290.1"/>
    </source>
</evidence>
<evidence type="ECO:0000256" key="8">
    <source>
        <dbReference type="ARBA" id="ARBA00022989"/>
    </source>
</evidence>
<evidence type="ECO:0000256" key="7">
    <source>
        <dbReference type="ARBA" id="ARBA00022723"/>
    </source>
</evidence>
<dbReference type="AlphaFoldDB" id="A0A2H3BF42"/>
<keyword evidence="11 14" id="KW-0503">Monooxygenase</keyword>
<dbReference type="InterPro" id="IPR036396">
    <property type="entry name" value="Cyt_P450_sf"/>
</dbReference>
<evidence type="ECO:0000256" key="9">
    <source>
        <dbReference type="ARBA" id="ARBA00023002"/>
    </source>
</evidence>
<evidence type="ECO:0000256" key="4">
    <source>
        <dbReference type="ARBA" id="ARBA00010617"/>
    </source>
</evidence>
<dbReference type="GO" id="GO:0020037">
    <property type="term" value="F:heme binding"/>
    <property type="evidence" value="ECO:0007669"/>
    <property type="project" value="InterPro"/>
</dbReference>
<name>A0A2H3BF42_9AGAR</name>
<dbReference type="SUPFAM" id="SSF48264">
    <property type="entry name" value="Cytochrome P450"/>
    <property type="match status" value="1"/>
</dbReference>
<dbReference type="Pfam" id="PF00067">
    <property type="entry name" value="p450"/>
    <property type="match status" value="1"/>
</dbReference>
<dbReference type="InterPro" id="IPR017972">
    <property type="entry name" value="Cyt_P450_CS"/>
</dbReference>
<dbReference type="GO" id="GO:0016020">
    <property type="term" value="C:membrane"/>
    <property type="evidence" value="ECO:0007669"/>
    <property type="project" value="UniProtKB-SubCell"/>
</dbReference>
<keyword evidence="10 13" id="KW-0408">Iron</keyword>
<comment type="similarity">
    <text evidence="4 14">Belongs to the cytochrome P450 family.</text>
</comment>
<accession>A0A2H3BF42</accession>
<dbReference type="EMBL" id="KZ293433">
    <property type="protein sequence ID" value="PBK68290.1"/>
    <property type="molecule type" value="Genomic_DNA"/>
</dbReference>
<evidence type="ECO:0000256" key="14">
    <source>
        <dbReference type="RuleBase" id="RU000461"/>
    </source>
</evidence>
<proteinExistence type="inferred from homology"/>
<dbReference type="InterPro" id="IPR002401">
    <property type="entry name" value="Cyt_P450_E_grp-I"/>
</dbReference>
<dbReference type="PROSITE" id="PS00086">
    <property type="entry name" value="CYTOCHROME_P450"/>
    <property type="match status" value="1"/>
</dbReference>
<evidence type="ECO:0000256" key="10">
    <source>
        <dbReference type="ARBA" id="ARBA00023004"/>
    </source>
</evidence>
<evidence type="ECO:0000256" key="1">
    <source>
        <dbReference type="ARBA" id="ARBA00001971"/>
    </source>
</evidence>
<evidence type="ECO:0000256" key="3">
    <source>
        <dbReference type="ARBA" id="ARBA00004721"/>
    </source>
</evidence>
<sequence length="514" mass="57410">METLTIFVAVLVPLFFLFRYSKNKPIQQLRGPPCPSLLLGHELELRAQPTVGGLETAWQKAYGNTFRIGGCFAQDILMTSDPKAIQHVLRTSGYRYPKTKDVVHLWDMVVGRGLVAVTGSVHQRQRKILSPAFSASQLKEYMGVFRATAAKICEKIHELIIEGPREINVLEWTSHAALDSIGLTSFRYHFGALDGDSSAMADISKLTYTALMNIAPTPLIILAPTLWRFLPNWILSILDKIPTKESKIIGKYRSISKETAEQSVKNVSRSNSKDIVSLLARASDRKLLDEDEVLSQLATFTLGGEDTTAATIAWTLYELSRRPDYQARVREELWNGPADYESTPLLNAAINESLRLHPIVYTFSRYAAEDDTIPLSEPIQTRNGDAWNDIPVEKGQMVMISVYTYNRLPSVWGDSPDDWIPERFLAEEAKDRMSVGLHANLLNFSDGVHGCIGWKFGLLQVHTILAEMLKSFEFLDSGAVIFNGMALISLMPLLKGRKEEGVQVPVIVKALSSN</sequence>
<dbReference type="InterPro" id="IPR050121">
    <property type="entry name" value="Cytochrome_P450_monoxygenase"/>
</dbReference>
<evidence type="ECO:0000256" key="11">
    <source>
        <dbReference type="ARBA" id="ARBA00023033"/>
    </source>
</evidence>
<dbReference type="STRING" id="1076256.A0A2H3BF42"/>
<comment type="pathway">
    <text evidence="3">Secondary metabolite biosynthesis; terpenoid biosynthesis.</text>
</comment>
<protein>
    <submittedName>
        <fullName evidence="15">Cytochrome P450</fullName>
    </submittedName>
</protein>
<evidence type="ECO:0000256" key="2">
    <source>
        <dbReference type="ARBA" id="ARBA00004370"/>
    </source>
</evidence>
<organism evidence="15 16">
    <name type="scientific">Armillaria solidipes</name>
    <dbReference type="NCBI Taxonomy" id="1076256"/>
    <lineage>
        <taxon>Eukaryota</taxon>
        <taxon>Fungi</taxon>
        <taxon>Dikarya</taxon>
        <taxon>Basidiomycota</taxon>
        <taxon>Agaricomycotina</taxon>
        <taxon>Agaricomycetes</taxon>
        <taxon>Agaricomycetidae</taxon>
        <taxon>Agaricales</taxon>
        <taxon>Marasmiineae</taxon>
        <taxon>Physalacriaceae</taxon>
        <taxon>Armillaria</taxon>
    </lineage>
</organism>
<feature type="binding site" description="axial binding residue" evidence="13">
    <location>
        <position position="451"/>
    </location>
    <ligand>
        <name>heme</name>
        <dbReference type="ChEBI" id="CHEBI:30413"/>
    </ligand>
    <ligandPart>
        <name>Fe</name>
        <dbReference type="ChEBI" id="CHEBI:18248"/>
    </ligandPart>
</feature>